<dbReference type="CTD" id="118987"/>
<dbReference type="InterPro" id="IPR058801">
    <property type="entry name" value="PDZD8_N"/>
</dbReference>
<evidence type="ECO:0000256" key="3">
    <source>
        <dbReference type="ARBA" id="ARBA00022723"/>
    </source>
</evidence>
<feature type="region of interest" description="Disordered" evidence="9">
    <location>
        <begin position="1146"/>
        <end position="1168"/>
    </location>
</feature>
<keyword evidence="7 10" id="KW-0472">Membrane</keyword>
<dbReference type="SMART" id="SM00109">
    <property type="entry name" value="C1"/>
    <property type="match status" value="1"/>
</dbReference>
<feature type="domain" description="SMP-LTD" evidence="13">
    <location>
        <begin position="101"/>
        <end position="291"/>
    </location>
</feature>
<keyword evidence="5" id="KW-0445">Lipid transport</keyword>
<dbReference type="AlphaFoldDB" id="A0A8D2J878"/>
<evidence type="ECO:0000256" key="9">
    <source>
        <dbReference type="SAM" id="MobiDB-lite"/>
    </source>
</evidence>
<evidence type="ECO:0000256" key="5">
    <source>
        <dbReference type="ARBA" id="ARBA00023055"/>
    </source>
</evidence>
<dbReference type="Gene3D" id="3.30.60.20">
    <property type="match status" value="1"/>
</dbReference>
<evidence type="ECO:0000256" key="4">
    <source>
        <dbReference type="ARBA" id="ARBA00022833"/>
    </source>
</evidence>
<protein>
    <submittedName>
        <fullName evidence="14">PDZ domain containing 8</fullName>
    </submittedName>
</protein>
<evidence type="ECO:0000256" key="10">
    <source>
        <dbReference type="SAM" id="Phobius"/>
    </source>
</evidence>
<feature type="region of interest" description="Disordered" evidence="9">
    <location>
        <begin position="990"/>
        <end position="1033"/>
    </location>
</feature>
<dbReference type="CDD" id="cd21674">
    <property type="entry name" value="SMP_PDZD8"/>
    <property type="match status" value="1"/>
</dbReference>
<dbReference type="PROSITE" id="PS50106">
    <property type="entry name" value="PDZ"/>
    <property type="match status" value="1"/>
</dbReference>
<feature type="region of interest" description="Disordered" evidence="9">
    <location>
        <begin position="488"/>
        <end position="533"/>
    </location>
</feature>
<keyword evidence="3" id="KW-0479">Metal-binding</keyword>
<keyword evidence="10" id="KW-0812">Transmembrane</keyword>
<dbReference type="Ensembl" id="ENSVKKT00000008090.1">
    <property type="protein sequence ID" value="ENSVKKP00000007885.1"/>
    <property type="gene ID" value="ENSVKKG00000005642.1"/>
</dbReference>
<dbReference type="InterPro" id="IPR036034">
    <property type="entry name" value="PDZ_sf"/>
</dbReference>
<name>A0A8D2J878_VARKO</name>
<proteinExistence type="predicted"/>
<evidence type="ECO:0000259" key="12">
    <source>
        <dbReference type="PROSITE" id="PS50106"/>
    </source>
</evidence>
<dbReference type="CDD" id="cd20825">
    <property type="entry name" value="C1_PDZD8"/>
    <property type="match status" value="1"/>
</dbReference>
<dbReference type="GO" id="GO:0005789">
    <property type="term" value="C:endoplasmic reticulum membrane"/>
    <property type="evidence" value="ECO:0007669"/>
    <property type="project" value="UniProtKB-ARBA"/>
</dbReference>
<dbReference type="Gene3D" id="2.30.42.10">
    <property type="match status" value="1"/>
</dbReference>
<evidence type="ECO:0000313" key="15">
    <source>
        <dbReference type="Proteomes" id="UP000694545"/>
    </source>
</evidence>
<accession>A0A8D2J878</accession>
<feature type="domain" description="PDZ" evidence="12">
    <location>
        <begin position="363"/>
        <end position="446"/>
    </location>
</feature>
<feature type="region of interest" description="Disordered" evidence="9">
    <location>
        <begin position="673"/>
        <end position="713"/>
    </location>
</feature>
<dbReference type="GO" id="GO:0046872">
    <property type="term" value="F:metal ion binding"/>
    <property type="evidence" value="ECO:0007669"/>
    <property type="project" value="UniProtKB-KW"/>
</dbReference>
<dbReference type="OrthoDB" id="10004596at2759"/>
<evidence type="ECO:0000256" key="7">
    <source>
        <dbReference type="ARBA" id="ARBA00023136"/>
    </source>
</evidence>
<feature type="compositionally biased region" description="Polar residues" evidence="9">
    <location>
        <begin position="496"/>
        <end position="507"/>
    </location>
</feature>
<evidence type="ECO:0000313" key="14">
    <source>
        <dbReference type="Ensembl" id="ENSVKKP00000007885.1"/>
    </source>
</evidence>
<dbReference type="GO" id="GO:0051560">
    <property type="term" value="P:mitochondrial calcium ion homeostasis"/>
    <property type="evidence" value="ECO:0007669"/>
    <property type="project" value="InterPro"/>
</dbReference>
<feature type="region of interest" description="Disordered" evidence="9">
    <location>
        <begin position="605"/>
        <end position="649"/>
    </location>
</feature>
<evidence type="ECO:0000259" key="11">
    <source>
        <dbReference type="PROSITE" id="PS50081"/>
    </source>
</evidence>
<dbReference type="InterPro" id="IPR039275">
    <property type="entry name" value="PDZD8"/>
</dbReference>
<dbReference type="Proteomes" id="UP000694545">
    <property type="component" value="Unplaced"/>
</dbReference>
<evidence type="ECO:0000256" key="1">
    <source>
        <dbReference type="ARBA" id="ARBA00004370"/>
    </source>
</evidence>
<evidence type="ECO:0000259" key="13">
    <source>
        <dbReference type="PROSITE" id="PS51847"/>
    </source>
</evidence>
<feature type="compositionally biased region" description="Low complexity" evidence="9">
    <location>
        <begin position="72"/>
        <end position="89"/>
    </location>
</feature>
<feature type="compositionally biased region" description="Acidic residues" evidence="9">
    <location>
        <begin position="1150"/>
        <end position="1166"/>
    </location>
</feature>
<feature type="coiled-coil region" evidence="8">
    <location>
        <begin position="1064"/>
        <end position="1091"/>
    </location>
</feature>
<feature type="region of interest" description="Disordered" evidence="9">
    <location>
        <begin position="71"/>
        <end position="91"/>
    </location>
</feature>
<dbReference type="GO" id="GO:0005739">
    <property type="term" value="C:mitochondrion"/>
    <property type="evidence" value="ECO:0007669"/>
    <property type="project" value="GOC"/>
</dbReference>
<dbReference type="KEGG" id="vko:123028105"/>
<dbReference type="GO" id="GO:0044233">
    <property type="term" value="C:mitochondria-associated endoplasmic reticulum membrane contact site"/>
    <property type="evidence" value="ECO:0007669"/>
    <property type="project" value="InterPro"/>
</dbReference>
<keyword evidence="2" id="KW-0813">Transport</keyword>
<keyword evidence="6" id="KW-0446">Lipid-binding</keyword>
<feature type="compositionally biased region" description="Polar residues" evidence="9">
    <location>
        <begin position="1016"/>
        <end position="1026"/>
    </location>
</feature>
<dbReference type="InterPro" id="IPR031468">
    <property type="entry name" value="SMP_LBD"/>
</dbReference>
<dbReference type="SUPFAM" id="SSF57889">
    <property type="entry name" value="Cysteine-rich domain"/>
    <property type="match status" value="1"/>
</dbReference>
<gene>
    <name evidence="14" type="primary">PDZD8</name>
</gene>
<reference evidence="14" key="1">
    <citation type="submission" date="2025-08" db="UniProtKB">
        <authorList>
            <consortium name="Ensembl"/>
        </authorList>
    </citation>
    <scope>IDENTIFICATION</scope>
</reference>
<evidence type="ECO:0000256" key="2">
    <source>
        <dbReference type="ARBA" id="ARBA00022448"/>
    </source>
</evidence>
<keyword evidence="10" id="KW-1133">Transmembrane helix</keyword>
<keyword evidence="8" id="KW-0175">Coiled coil</keyword>
<dbReference type="SUPFAM" id="SSF50156">
    <property type="entry name" value="PDZ domain-like"/>
    <property type="match status" value="1"/>
</dbReference>
<dbReference type="Pfam" id="PF00130">
    <property type="entry name" value="C1_1"/>
    <property type="match status" value="1"/>
</dbReference>
<dbReference type="GO" id="GO:0006869">
    <property type="term" value="P:lipid transport"/>
    <property type="evidence" value="ECO:0007669"/>
    <property type="project" value="UniProtKB-KW"/>
</dbReference>
<feature type="region of interest" description="Disordered" evidence="9">
    <location>
        <begin position="546"/>
        <end position="585"/>
    </location>
</feature>
<feature type="transmembrane region" description="Helical" evidence="10">
    <location>
        <begin position="7"/>
        <end position="27"/>
    </location>
</feature>
<dbReference type="InterPro" id="IPR002219">
    <property type="entry name" value="PKC_DAG/PE"/>
</dbReference>
<dbReference type="OMA" id="HIALECM"/>
<dbReference type="Pfam" id="PF17820">
    <property type="entry name" value="PDZ_6"/>
    <property type="match status" value="1"/>
</dbReference>
<feature type="domain" description="Phorbol-ester/DAG-type" evidence="11">
    <location>
        <begin position="875"/>
        <end position="926"/>
    </location>
</feature>
<feature type="compositionally biased region" description="Polar residues" evidence="9">
    <location>
        <begin position="521"/>
        <end position="532"/>
    </location>
</feature>
<evidence type="ECO:0000256" key="8">
    <source>
        <dbReference type="SAM" id="Coils"/>
    </source>
</evidence>
<sequence length="1192" mass="134043">MLSVYGILLSALLGSFLTLLFQVLLFYRRKTEAPEGPSQTPSNSAFATRVVPDSCLKEYFAGSVGAGQEATLSQSPSKSEQTSKSSLPSPQDSLSCFVESTEETLYWLNAVCLFLFRELKDTSLLRQWVTKKIKVEFEELLQTKMTGKVLEGLSLRDVSLGNVIPFFKNIKILRPVTCSEEGCPEELDFEVDVEYNGGFHLAIDADLVFGKSAYLFAKISRVVGRLRLVFTRLPFTHWSFTFVDEPVIDLEVKSQFEGRPLPQLTSIIVSQFKKVIRRKHTLPHYKIRFKPFFPFQVVPPEEYMDRSLRVQDFSLTEGRLKVSLIECTRLLIFGSYEREVTVHCTFELSDKVWEEKQRTTIKTVELIKGNSPGVGLTLRQVQAKEGETGHVVVETVVPNSAAAAADLQRGDRLIAIGGVRITSTVQVLKLIRQAGERVTLYYERPVGSSLIHLEDPLFPDDDIFNSATDTDNKDLDLEFEDLANELKSNEFKDDSSTTSPKHTSLSLTAKPPGTLSPVPNRRSNLASQQSSAKALFKEAAKQVVLKNSENPDTPPLINKQSQTNVTKPPVPPRPQLKVTPLTNEVQNKLETGDLSLEKLDRLLLPASNGDKSSEKLTKNSDAAGEESSGSKLVPNKPELTKEVSDSTQNSKTAINKLVASKVEIVKEPPEVLQGSKATVNKSFPSKSDVPKESPEYSQSAQSSRSTMENHHSWESPEIPYRNRLGKWARIKASSYIFEVEKEHKYLNVAIWCRDPFKLGGLLCLGYESIKLEEIALDCIVTSSMEFIRQFRLNPPAPRATVSRTALRTLTSHKGFNEKFCYGDITVHFKYLREGEPEDSSFLLGKEKESISEEVTAHVLPKEDPYYGQIIYTENKHNFQDTQFQNPTWCDYCKKKVWTKAASQCVVCAYVCHKKCQEKCLTEAPFCLGATRRLERAIRPFKLENQDSQATTASRIDSDLKTANKTTGLTRHIINTSTRFLNLRQVPKVRVSEQGSEAVEPSPKHTPHPSDNEGSDTETGGPSSPSKHTGIKLARKEGGLDDSVFIAVKEIGRDLYRSLPTEERIQKLEVMLEKLQNEIDQELENNNSLIREKHETTDTKKKMLLSAALAKSGERLQALTLLMIHYKAGIEDIEALENTALDLESRKEDKYDDDNNLTEEMENEDENTLMMTPVLETLLKEEERLETQDESID</sequence>
<dbReference type="GO" id="GO:0008289">
    <property type="term" value="F:lipid binding"/>
    <property type="evidence" value="ECO:0007669"/>
    <property type="project" value="UniProtKB-KW"/>
</dbReference>
<feature type="compositionally biased region" description="Polar residues" evidence="9">
    <location>
        <begin position="695"/>
        <end position="706"/>
    </location>
</feature>
<dbReference type="PANTHER" id="PTHR21519">
    <property type="entry name" value="PDZ DOMAIN-CONTAINING PROTEIN 8"/>
    <property type="match status" value="1"/>
</dbReference>
<dbReference type="RefSeq" id="XP_044295562.1">
    <property type="nucleotide sequence ID" value="XM_044439627.1"/>
</dbReference>
<evidence type="ECO:0000256" key="6">
    <source>
        <dbReference type="ARBA" id="ARBA00023121"/>
    </source>
</evidence>
<dbReference type="PROSITE" id="PS50081">
    <property type="entry name" value="ZF_DAG_PE_2"/>
    <property type="match status" value="1"/>
</dbReference>
<dbReference type="PROSITE" id="PS51847">
    <property type="entry name" value="SMP"/>
    <property type="match status" value="1"/>
</dbReference>
<dbReference type="GeneID" id="123028105"/>
<keyword evidence="4" id="KW-0862">Zinc</keyword>
<dbReference type="Pfam" id="PF26547">
    <property type="entry name" value="PDZD8_N"/>
    <property type="match status" value="1"/>
</dbReference>
<comment type="subcellular location">
    <subcellularLocation>
        <location evidence="1">Membrane</location>
    </subcellularLocation>
</comment>
<organism evidence="14 15">
    <name type="scientific">Varanus komodoensis</name>
    <name type="common">Komodo dragon</name>
    <dbReference type="NCBI Taxonomy" id="61221"/>
    <lineage>
        <taxon>Eukaryota</taxon>
        <taxon>Metazoa</taxon>
        <taxon>Chordata</taxon>
        <taxon>Craniata</taxon>
        <taxon>Vertebrata</taxon>
        <taxon>Euteleostomi</taxon>
        <taxon>Lepidosauria</taxon>
        <taxon>Squamata</taxon>
        <taxon>Bifurcata</taxon>
        <taxon>Unidentata</taxon>
        <taxon>Episquamata</taxon>
        <taxon>Toxicofera</taxon>
        <taxon>Anguimorpha</taxon>
        <taxon>Paleoanguimorpha</taxon>
        <taxon>Varanoidea</taxon>
        <taxon>Varanidae</taxon>
        <taxon>Varanus</taxon>
    </lineage>
</organism>
<dbReference type="InterPro" id="IPR046349">
    <property type="entry name" value="C1-like_sf"/>
</dbReference>
<reference evidence="14" key="2">
    <citation type="submission" date="2025-09" db="UniProtKB">
        <authorList>
            <consortium name="Ensembl"/>
        </authorList>
    </citation>
    <scope>IDENTIFICATION</scope>
</reference>
<dbReference type="PANTHER" id="PTHR21519:SF1">
    <property type="entry name" value="PDZ DOMAIN-CONTAINING PROTEIN 8"/>
    <property type="match status" value="1"/>
</dbReference>
<dbReference type="SMART" id="SM00228">
    <property type="entry name" value="PDZ"/>
    <property type="match status" value="1"/>
</dbReference>
<dbReference type="InterPro" id="IPR001478">
    <property type="entry name" value="PDZ"/>
</dbReference>
<keyword evidence="15" id="KW-1185">Reference proteome</keyword>
<dbReference type="InterPro" id="IPR041489">
    <property type="entry name" value="PDZ_6"/>
</dbReference>
<feature type="compositionally biased region" description="Polar residues" evidence="9">
    <location>
        <begin position="675"/>
        <end position="685"/>
    </location>
</feature>
<dbReference type="GO" id="GO:1990456">
    <property type="term" value="P:mitochondrion-endoplasmic reticulum membrane tethering"/>
    <property type="evidence" value="ECO:0007669"/>
    <property type="project" value="InterPro"/>
</dbReference>